<dbReference type="GO" id="GO:0008270">
    <property type="term" value="F:zinc ion binding"/>
    <property type="evidence" value="ECO:0007669"/>
    <property type="project" value="UniProtKB-KW"/>
</dbReference>
<feature type="compositionally biased region" description="Basic and acidic residues" evidence="2">
    <location>
        <begin position="464"/>
        <end position="481"/>
    </location>
</feature>
<feature type="region of interest" description="Disordered" evidence="2">
    <location>
        <begin position="1"/>
        <end position="44"/>
    </location>
</feature>
<sequence>MDTQQLLLKPTRFQRKGRDESGRKQPPDRPPGGRPSPTGSINENLNKMENAESANLVTKEPSLADFIAEAAAQVLKEKGLSHKSQKKDGGFSGDVAIPPRDEEWMHEEVSAVPETPLPTGAGVPLEKPCSAGSVSYKDALKPGQSNNKNYPMDEVVEEYWDGNLVDSDEDDMKIGVTVTDTEAWPRLEFSEKEKQRLEKKWGKSLIIKLLGGSIGYMQLRRRVQLMWGKAGTVELSNIGNGFFIASFQDIDDYFFALEGGPWLINNHYLTVQTWKRNFNSRAEKIHNIVIWVRLPGLPGDYYDRKFFYNLGNKIGKAIKVDEMTLRRARTMDARMCVEIDLNAPLVPAYEVDGNLLKIEYEGLHQICFACGKFGHEEIHCPKKKEELQNKSMLGGGQNQTKDGEGPQTEVGDGNGYGEWMKVNDQRKGRKRGQQESSKKLSEGQNGRQEKQNVSSRFAVLSELESDKATGGEKEVPRDVLHDVTNIPPSTLKGDNLVGPKSSTTKLDTKNSEKKMSKASGTEKKKEKVTNGQDGVHSQISQPRGEKGAKNGSNLGQKRDFTEINKGAYIKPTESPAKDGDSDVGLPETMMAKPNPNKFLECLSENVMELEEEIPPDPNLFPGLSDVENQWSLQRPNSNEQPEPTGLAHLSKGSKSGSGMTPTKSDTNVTGRSRGIRISNLKHSSEYVNK</sequence>
<feature type="compositionally biased region" description="Basic and acidic residues" evidence="2">
    <location>
        <begin position="506"/>
        <end position="528"/>
    </location>
</feature>
<evidence type="ECO:0000256" key="1">
    <source>
        <dbReference type="PROSITE-ProRule" id="PRU00047"/>
    </source>
</evidence>
<dbReference type="Pfam" id="PF14111">
    <property type="entry name" value="DUF4283"/>
    <property type="match status" value="1"/>
</dbReference>
<name>A0AAN9L749_CANGL</name>
<dbReference type="AlphaFoldDB" id="A0AAN9L749"/>
<dbReference type="InterPro" id="IPR001878">
    <property type="entry name" value="Znf_CCHC"/>
</dbReference>
<evidence type="ECO:0000259" key="3">
    <source>
        <dbReference type="PROSITE" id="PS50158"/>
    </source>
</evidence>
<accession>A0AAN9L749</accession>
<keyword evidence="5" id="KW-1185">Reference proteome</keyword>
<organism evidence="4 5">
    <name type="scientific">Canavalia gladiata</name>
    <name type="common">Sword bean</name>
    <name type="synonym">Dolichos gladiatus</name>
    <dbReference type="NCBI Taxonomy" id="3824"/>
    <lineage>
        <taxon>Eukaryota</taxon>
        <taxon>Viridiplantae</taxon>
        <taxon>Streptophyta</taxon>
        <taxon>Embryophyta</taxon>
        <taxon>Tracheophyta</taxon>
        <taxon>Spermatophyta</taxon>
        <taxon>Magnoliopsida</taxon>
        <taxon>eudicotyledons</taxon>
        <taxon>Gunneridae</taxon>
        <taxon>Pentapetalae</taxon>
        <taxon>rosids</taxon>
        <taxon>fabids</taxon>
        <taxon>Fabales</taxon>
        <taxon>Fabaceae</taxon>
        <taxon>Papilionoideae</taxon>
        <taxon>50 kb inversion clade</taxon>
        <taxon>NPAAA clade</taxon>
        <taxon>indigoferoid/millettioid clade</taxon>
        <taxon>Phaseoleae</taxon>
        <taxon>Canavalia</taxon>
    </lineage>
</organism>
<evidence type="ECO:0000313" key="5">
    <source>
        <dbReference type="Proteomes" id="UP001367508"/>
    </source>
</evidence>
<evidence type="ECO:0000313" key="4">
    <source>
        <dbReference type="EMBL" id="KAK7327998.1"/>
    </source>
</evidence>
<dbReference type="InterPro" id="IPR025558">
    <property type="entry name" value="DUF4283"/>
</dbReference>
<protein>
    <recommendedName>
        <fullName evidence="3">CCHC-type domain-containing protein</fullName>
    </recommendedName>
</protein>
<feature type="compositionally biased region" description="Basic and acidic residues" evidence="2">
    <location>
        <begin position="16"/>
        <end position="27"/>
    </location>
</feature>
<evidence type="ECO:0000256" key="2">
    <source>
        <dbReference type="SAM" id="MobiDB-lite"/>
    </source>
</evidence>
<keyword evidence="1" id="KW-0863">Zinc-finger</keyword>
<keyword evidence="1" id="KW-0862">Zinc</keyword>
<feature type="compositionally biased region" description="Polar residues" evidence="2">
    <location>
        <begin position="529"/>
        <end position="541"/>
    </location>
</feature>
<dbReference type="PROSITE" id="PS50158">
    <property type="entry name" value="ZF_CCHC"/>
    <property type="match status" value="1"/>
</dbReference>
<dbReference type="SUPFAM" id="SSF57756">
    <property type="entry name" value="Retrovirus zinc finger-like domains"/>
    <property type="match status" value="1"/>
</dbReference>
<dbReference type="EMBL" id="JAYMYQ010000005">
    <property type="protein sequence ID" value="KAK7327998.1"/>
    <property type="molecule type" value="Genomic_DNA"/>
</dbReference>
<proteinExistence type="predicted"/>
<reference evidence="4 5" key="1">
    <citation type="submission" date="2024-01" db="EMBL/GenBank/DDBJ databases">
        <title>The genomes of 5 underutilized Papilionoideae crops provide insights into root nodulation and disease resistanc.</title>
        <authorList>
            <person name="Jiang F."/>
        </authorList>
    </citation>
    <scope>NUCLEOTIDE SEQUENCE [LARGE SCALE GENOMIC DNA]</scope>
    <source>
        <strain evidence="4">LVBAO_FW01</strain>
        <tissue evidence="4">Leaves</tissue>
    </source>
</reference>
<gene>
    <name evidence="4" type="ORF">VNO77_22092</name>
</gene>
<dbReference type="GO" id="GO:0003676">
    <property type="term" value="F:nucleic acid binding"/>
    <property type="evidence" value="ECO:0007669"/>
    <property type="project" value="InterPro"/>
</dbReference>
<feature type="compositionally biased region" description="Polar residues" evidence="2">
    <location>
        <begin position="626"/>
        <end position="641"/>
    </location>
</feature>
<dbReference type="PANTHER" id="PTHR31286">
    <property type="entry name" value="GLYCINE-RICH CELL WALL STRUCTURAL PROTEIN 1.8-LIKE"/>
    <property type="match status" value="1"/>
</dbReference>
<dbReference type="PANTHER" id="PTHR31286:SF99">
    <property type="entry name" value="DUF4283 DOMAIN-CONTAINING PROTEIN"/>
    <property type="match status" value="1"/>
</dbReference>
<feature type="domain" description="CCHC-type" evidence="3">
    <location>
        <begin position="367"/>
        <end position="382"/>
    </location>
</feature>
<dbReference type="Proteomes" id="UP001367508">
    <property type="component" value="Unassembled WGS sequence"/>
</dbReference>
<dbReference type="InterPro" id="IPR036875">
    <property type="entry name" value="Znf_CCHC_sf"/>
</dbReference>
<feature type="compositionally biased region" description="Polar residues" evidence="2">
    <location>
        <begin position="652"/>
        <end position="670"/>
    </location>
</feature>
<feature type="compositionally biased region" description="Basic and acidic residues" evidence="2">
    <location>
        <begin position="421"/>
        <end position="441"/>
    </location>
</feature>
<feature type="compositionally biased region" description="Polar residues" evidence="2">
    <location>
        <begin position="442"/>
        <end position="455"/>
    </location>
</feature>
<feature type="region of interest" description="Disordered" evidence="2">
    <location>
        <begin position="612"/>
        <end position="689"/>
    </location>
</feature>
<dbReference type="InterPro" id="IPR040256">
    <property type="entry name" value="At4g02000-like"/>
</dbReference>
<feature type="region of interest" description="Disordered" evidence="2">
    <location>
        <begin position="392"/>
        <end position="594"/>
    </location>
</feature>
<comment type="caution">
    <text evidence="4">The sequence shown here is derived from an EMBL/GenBank/DDBJ whole genome shotgun (WGS) entry which is preliminary data.</text>
</comment>
<keyword evidence="1" id="KW-0479">Metal-binding</keyword>